<evidence type="ECO:0000313" key="19">
    <source>
        <dbReference type="Proteomes" id="UP000253250"/>
    </source>
</evidence>
<evidence type="ECO:0000256" key="2">
    <source>
        <dbReference type="ARBA" id="ARBA00008608"/>
    </source>
</evidence>
<comment type="similarity">
    <text evidence="2 12">In the N-terminal section; belongs to the FGAMS family.</text>
</comment>
<dbReference type="Gene3D" id="3.90.650.10">
    <property type="entry name" value="PurM-like C-terminal domain"/>
    <property type="match status" value="2"/>
</dbReference>
<feature type="domain" description="Phosphoribosylformylglycinamidine synthase N-terminal" evidence="16">
    <location>
        <begin position="39"/>
        <end position="150"/>
    </location>
</feature>
<keyword evidence="7 12" id="KW-0658">Purine biosynthesis</keyword>
<dbReference type="Pfam" id="PF13507">
    <property type="entry name" value="GATase_5"/>
    <property type="match status" value="1"/>
</dbReference>
<feature type="binding site" evidence="12">
    <location>
        <position position="683"/>
    </location>
    <ligand>
        <name>Mg(2+)</name>
        <dbReference type="ChEBI" id="CHEBI:18420"/>
    </ligand>
</feature>
<dbReference type="PANTHER" id="PTHR10099">
    <property type="entry name" value="PHOSPHORIBOSYLFORMYLGLYCINAMIDINE SYNTHASE"/>
    <property type="match status" value="1"/>
</dbReference>
<dbReference type="InterPro" id="IPR036676">
    <property type="entry name" value="PurM-like_C_sf"/>
</dbReference>
<evidence type="ECO:0000313" key="18">
    <source>
        <dbReference type="EMBL" id="RCN56605.1"/>
    </source>
</evidence>
<dbReference type="SUPFAM" id="SSF82697">
    <property type="entry name" value="PurS-like"/>
    <property type="match status" value="1"/>
</dbReference>
<evidence type="ECO:0000256" key="11">
    <source>
        <dbReference type="ARBA" id="ARBA00052585"/>
    </source>
</evidence>
<dbReference type="OrthoDB" id="9804441at2"/>
<dbReference type="GO" id="GO:0005524">
    <property type="term" value="F:ATP binding"/>
    <property type="evidence" value="ECO:0007669"/>
    <property type="project" value="UniProtKB-UniRule"/>
</dbReference>
<keyword evidence="10 12" id="KW-0315">Glutamine amidotransferase</keyword>
<dbReference type="HAMAP" id="MF_00419">
    <property type="entry name" value="PurL_1"/>
    <property type="match status" value="1"/>
</dbReference>
<comment type="subunit">
    <text evidence="12">Monomer.</text>
</comment>
<dbReference type="Pfam" id="PF18072">
    <property type="entry name" value="FGAR-AT_linker"/>
    <property type="match status" value="1"/>
</dbReference>
<name>A0A368HDU1_9GAMM</name>
<dbReference type="EMBL" id="PSYR01000002">
    <property type="protein sequence ID" value="RCN56605.1"/>
    <property type="molecule type" value="Genomic_DNA"/>
</dbReference>
<feature type="domain" description="FGAR-AT PurM N-terminal-like" evidence="17">
    <location>
        <begin position="652"/>
        <end position="811"/>
    </location>
</feature>
<dbReference type="Gene3D" id="3.40.50.880">
    <property type="match status" value="1"/>
</dbReference>
<keyword evidence="3 12" id="KW-0963">Cytoplasm</keyword>
<evidence type="ECO:0000259" key="16">
    <source>
        <dbReference type="Pfam" id="PF18076"/>
    </source>
</evidence>
<feature type="active site" evidence="12">
    <location>
        <position position="1262"/>
    </location>
</feature>
<dbReference type="Proteomes" id="UP000253250">
    <property type="component" value="Unassembled WGS sequence"/>
</dbReference>
<keyword evidence="5 12" id="KW-0479">Metal-binding</keyword>
<proteinExistence type="inferred from homology"/>
<dbReference type="PANTHER" id="PTHR10099:SF1">
    <property type="entry name" value="PHOSPHORIBOSYLFORMYLGLYCINAMIDINE SYNTHASE"/>
    <property type="match status" value="1"/>
</dbReference>
<feature type="domain" description="Phosphoribosylformylglycinamidine synthase linker" evidence="15">
    <location>
        <begin position="174"/>
        <end position="223"/>
    </location>
</feature>
<evidence type="ECO:0000259" key="15">
    <source>
        <dbReference type="Pfam" id="PF18072"/>
    </source>
</evidence>
<keyword evidence="6 12" id="KW-0547">Nucleotide-binding</keyword>
<dbReference type="SMART" id="SM01211">
    <property type="entry name" value="GATase_5"/>
    <property type="match status" value="1"/>
</dbReference>
<keyword evidence="4 12" id="KW-0436">Ligase</keyword>
<dbReference type="FunFam" id="3.40.50.880:FF:000008">
    <property type="entry name" value="Phosphoribosylformylglycinamidine synthase"/>
    <property type="match status" value="1"/>
</dbReference>
<dbReference type="Gene3D" id="3.30.1330.10">
    <property type="entry name" value="PurM-like, N-terminal domain"/>
    <property type="match status" value="2"/>
</dbReference>
<feature type="binding site" evidence="12">
    <location>
        <position position="722"/>
    </location>
    <ligand>
        <name>Mg(2+)</name>
        <dbReference type="ChEBI" id="CHEBI:18420"/>
    </ligand>
</feature>
<comment type="function">
    <text evidence="12">Phosphoribosylformylglycinamidine synthase involved in the purines biosynthetic pathway. Catalyzes the ATP-dependent conversion of formylglycinamide ribonucleotide (FGAR) and glutamine to yield formylglycinamidine ribonucleotide (FGAM) and glutamate.</text>
</comment>
<dbReference type="CDD" id="cd02204">
    <property type="entry name" value="PurL_repeat2"/>
    <property type="match status" value="1"/>
</dbReference>
<evidence type="ECO:0000256" key="5">
    <source>
        <dbReference type="ARBA" id="ARBA00022723"/>
    </source>
</evidence>
<sequence length="1297" mass="138859">MADLTIRLDGPGAVAAFRAERLLRRLAQVAPVTGLSARYRHFVCLGRALSSDEELVLAALLDYGAPPPPISSDARTFVVVPRFGTISEWSSKATDIARRCGLEAVTRLERGVVWRVMAERVLTADECDRIASLIHDRMTESVLADPDDDAPLWSSRAPACGCAIDILGEGDDALMRADRTLGLALSEEERGYLLAAFTRLGRNPTDTELMMFAQANSEHCRHKIFNADFVIDGRPCEHTLFAMIRETAKASPGGLLSAYADNAAIVEGAILGSRLFVDERTRCYTAGQEPVPILLKVETHNHPTAISPHPGAATGAGGEIRDEGATGLGGHPKAGLVGYSVADLRLPDAPRPWEVERGAPHHLASALDIMLEAPVGAAAFNNEFGRPAILGYFRSFELDSGGTVYGYRKPIMLAGGAGSVRPMHVSKRDLPSGTPLLVLGGPALLIGLGGGAASSAASGGAQQERDFASVQRGNAEMQRRAQEVIEACIALGADTPILSIHDVGAGGLSNALPELVHGAGRGADIDLRAIPNGQPQMSPMQIWCNEAQERYVLAVREEALADFMALCARERCPVAVVGRVTEEPRLRVRDAYFADRGAPDPVDLPLALFLRDPPRMHREARSVRRPARLLATRSLDLHDAIARVLTLPGVASKEFLITIGDRSISGLVCRDQTVGPWQVPVADVGVTATGYHDITGEALAIGERAPIAVIDAAASARMAIGEALTNLAAARIRRLPDVKLSANWMANAGGEGEDAALYRAVEAVGLQLCPALGIAIPVGKDSLSMRAQWTVAGRSCEVQAPVSLVATALAPVMDVRKTLTPVCVSDIETDLLLVDFGHGKDRLGGSALAQVYGVEGGRPPDVDDPRLLKLFFGVVQALNELGLLLSYHDRSDGGLFVTLCEMAFAGKCGLDIDITGLGLDPIAALFNEELGAVLQVPSASRDGILGALKKKGLLRYTKRIGTVRPGRDIVIRYCGRVFLEGDRMAYERLWAETSFRMQALRDEPQSAAESYALLADPADPGLTAHVPFDVASPLAPHLLLTKPRVAILREQGVNGHREMAAGFMAAGFEAVDVTMSDLLAGREALAGFAGFAACGGFSFGDVLGAGGGWAKSILFHESLRAQFAAFFARPETFALGVCNGCQMMAHLRPLIPGADSWPRFERNRSEQFEARTVLVEIPDNPSILLAGMAGARLPAPVAHGEGRVAVTQEARARLEHDRLVTARYVDHYGRPTEVYPRNPNGSTGGITGLTTPDGRFTVLMPHPERVIRTVTNSWHPPDWGEYGPWFEIFRNARRFVG</sequence>
<evidence type="ECO:0000256" key="12">
    <source>
        <dbReference type="HAMAP-Rule" id="MF_00419"/>
    </source>
</evidence>
<dbReference type="InterPro" id="IPR041609">
    <property type="entry name" value="PurL_linker"/>
</dbReference>
<feature type="binding site" evidence="12">
    <location>
        <position position="682"/>
    </location>
    <ligand>
        <name>ATP</name>
        <dbReference type="ChEBI" id="CHEBI:30616"/>
    </ligand>
</feature>
<dbReference type="InterPro" id="IPR029062">
    <property type="entry name" value="Class_I_gatase-like"/>
</dbReference>
<dbReference type="FunFam" id="3.90.650.10:FF:000024">
    <property type="entry name" value="Phosphoribosylformylglycinamidine synthase"/>
    <property type="match status" value="1"/>
</dbReference>
<dbReference type="RefSeq" id="WP_114283190.1">
    <property type="nucleotide sequence ID" value="NZ_CP080624.1"/>
</dbReference>
<dbReference type="GO" id="GO:0006189">
    <property type="term" value="P:'de novo' IMP biosynthetic process"/>
    <property type="evidence" value="ECO:0007669"/>
    <property type="project" value="UniProtKB-UniRule"/>
</dbReference>
<accession>A0A368HDU1</accession>
<dbReference type="SUPFAM" id="SSF52317">
    <property type="entry name" value="Class I glutamine amidotransferase-like"/>
    <property type="match status" value="1"/>
</dbReference>
<dbReference type="GO" id="GO:0046872">
    <property type="term" value="F:metal ion binding"/>
    <property type="evidence" value="ECO:0007669"/>
    <property type="project" value="UniProtKB-KW"/>
</dbReference>
<dbReference type="InterPro" id="IPR010918">
    <property type="entry name" value="PurM-like_C_dom"/>
</dbReference>
<dbReference type="CDD" id="cd01740">
    <property type="entry name" value="GATase1_FGAR_AT"/>
    <property type="match status" value="1"/>
</dbReference>
<organism evidence="18 19">
    <name type="scientific">Acidiferrobacter thiooxydans</name>
    <dbReference type="NCBI Taxonomy" id="163359"/>
    <lineage>
        <taxon>Bacteria</taxon>
        <taxon>Pseudomonadati</taxon>
        <taxon>Pseudomonadota</taxon>
        <taxon>Gammaproteobacteria</taxon>
        <taxon>Acidiferrobacterales</taxon>
        <taxon>Acidiferrobacteraceae</taxon>
        <taxon>Acidiferrobacter</taxon>
    </lineage>
</organism>
<evidence type="ECO:0000256" key="1">
    <source>
        <dbReference type="ARBA" id="ARBA00004920"/>
    </source>
</evidence>
<feature type="active site" evidence="12">
    <location>
        <position position="1264"/>
    </location>
</feature>
<protein>
    <recommendedName>
        <fullName evidence="12">Phosphoribosylformylglycinamidine synthase</fullName>
        <shortName evidence="12">FGAM synthase</shortName>
        <shortName evidence="12">FGAMS</shortName>
        <ecNumber evidence="12">6.3.5.3</ecNumber>
    </recommendedName>
    <alternativeName>
        <fullName evidence="12">Formylglycinamide ribonucleotide amidotransferase</fullName>
        <shortName evidence="12">FGAR amidotransferase</shortName>
        <shortName evidence="12">FGAR-AT</shortName>
    </alternativeName>
</protein>
<dbReference type="PROSITE" id="PS51273">
    <property type="entry name" value="GATASE_TYPE_1"/>
    <property type="match status" value="1"/>
</dbReference>
<dbReference type="SUPFAM" id="SSF55326">
    <property type="entry name" value="PurM N-terminal domain-like"/>
    <property type="match status" value="2"/>
</dbReference>
<feature type="binding site" evidence="12">
    <location>
        <begin position="311"/>
        <end position="322"/>
    </location>
    <ligand>
        <name>ATP</name>
        <dbReference type="ChEBI" id="CHEBI:30616"/>
    </ligand>
</feature>
<evidence type="ECO:0000256" key="13">
    <source>
        <dbReference type="SAM" id="MobiDB-lite"/>
    </source>
</evidence>
<dbReference type="InterPro" id="IPR055181">
    <property type="entry name" value="FGAR-AT_PurM_N-like"/>
</dbReference>
<dbReference type="Pfam" id="PF18076">
    <property type="entry name" value="FGAR-AT_N"/>
    <property type="match status" value="1"/>
</dbReference>
<keyword evidence="9 12" id="KW-0460">Magnesium</keyword>
<evidence type="ECO:0000259" key="17">
    <source>
        <dbReference type="Pfam" id="PF22689"/>
    </source>
</evidence>
<dbReference type="EC" id="6.3.5.3" evidence="12"/>
<feature type="binding site" evidence="12">
    <location>
        <position position="889"/>
    </location>
    <ligand>
        <name>Mg(2+)</name>
        <dbReference type="ChEBI" id="CHEBI:18420"/>
    </ligand>
</feature>
<comment type="catalytic activity">
    <reaction evidence="11 12">
        <text>N(2)-formyl-N(1)-(5-phospho-beta-D-ribosyl)glycinamide + L-glutamine + ATP + H2O = 2-formamido-N(1)-(5-O-phospho-beta-D-ribosyl)acetamidine + L-glutamate + ADP + phosphate + H(+)</text>
        <dbReference type="Rhea" id="RHEA:17129"/>
        <dbReference type="ChEBI" id="CHEBI:15377"/>
        <dbReference type="ChEBI" id="CHEBI:15378"/>
        <dbReference type="ChEBI" id="CHEBI:29985"/>
        <dbReference type="ChEBI" id="CHEBI:30616"/>
        <dbReference type="ChEBI" id="CHEBI:43474"/>
        <dbReference type="ChEBI" id="CHEBI:58359"/>
        <dbReference type="ChEBI" id="CHEBI:147286"/>
        <dbReference type="ChEBI" id="CHEBI:147287"/>
        <dbReference type="ChEBI" id="CHEBI:456216"/>
        <dbReference type="EC" id="6.3.5.3"/>
    </reaction>
</comment>
<evidence type="ECO:0000256" key="8">
    <source>
        <dbReference type="ARBA" id="ARBA00022840"/>
    </source>
</evidence>
<dbReference type="InterPro" id="IPR040707">
    <property type="entry name" value="FGAR-AT_N"/>
</dbReference>
<feature type="active site" description="Nucleophile" evidence="12">
    <location>
        <position position="1138"/>
    </location>
</feature>
<dbReference type="Gene3D" id="1.10.8.750">
    <property type="entry name" value="Phosphoribosylformylglycinamidine synthase, linker domain"/>
    <property type="match status" value="1"/>
</dbReference>
<comment type="pathway">
    <text evidence="1 12">Purine metabolism; IMP biosynthesis via de novo pathway; 5-amino-1-(5-phospho-D-ribosyl)imidazole from N(2)-formyl-N(1)-(5-phospho-D-ribosyl)glycinamide: step 1/2.</text>
</comment>
<dbReference type="UniPathway" id="UPA00074">
    <property type="reaction ID" value="UER00128"/>
</dbReference>
<feature type="binding site" evidence="12">
    <location>
        <position position="891"/>
    </location>
    <ligand>
        <name>ATP</name>
        <dbReference type="ChEBI" id="CHEBI:30616"/>
    </ligand>
</feature>
<evidence type="ECO:0000256" key="7">
    <source>
        <dbReference type="ARBA" id="ARBA00022755"/>
    </source>
</evidence>
<dbReference type="GO" id="GO:0005737">
    <property type="term" value="C:cytoplasm"/>
    <property type="evidence" value="ECO:0007669"/>
    <property type="project" value="UniProtKB-SubCell"/>
</dbReference>
<feature type="region of interest" description="Disordered" evidence="13">
    <location>
        <begin position="1231"/>
        <end position="1250"/>
    </location>
</feature>
<dbReference type="Pfam" id="PF22689">
    <property type="entry name" value="FGAR-AT_PurM_N-like"/>
    <property type="match status" value="1"/>
</dbReference>
<reference evidence="18 19" key="1">
    <citation type="submission" date="2018-02" db="EMBL/GenBank/DDBJ databases">
        <title>Insights into the biology of acidophilic members of the Acidiferrobacteraceae family derived from comparative genomic analyses.</title>
        <authorList>
            <person name="Issotta F."/>
            <person name="Thyssen C."/>
            <person name="Mena C."/>
            <person name="Moya A."/>
            <person name="Bellenberg S."/>
            <person name="Sproer C."/>
            <person name="Covarrubias P.C."/>
            <person name="Sand W."/>
            <person name="Quatrini R."/>
            <person name="Vera M."/>
        </authorList>
    </citation>
    <scope>NUCLEOTIDE SEQUENCE [LARGE SCALE GENOMIC DNA]</scope>
    <source>
        <strain evidence="19">m-1</strain>
    </source>
</reference>
<feature type="domain" description="PurM-like C-terminal" evidence="14">
    <location>
        <begin position="839"/>
        <end position="972"/>
    </location>
</feature>
<keyword evidence="8 12" id="KW-0067">ATP-binding</keyword>
<dbReference type="NCBIfam" id="TIGR01735">
    <property type="entry name" value="FGAM_synt"/>
    <property type="match status" value="1"/>
</dbReference>
<comment type="caution">
    <text evidence="12">Lacks conserved residue(s) required for the propagation of feature annotation.</text>
</comment>
<evidence type="ECO:0000256" key="6">
    <source>
        <dbReference type="ARBA" id="ARBA00022741"/>
    </source>
</evidence>
<dbReference type="GO" id="GO:0004642">
    <property type="term" value="F:phosphoribosylformylglycinamidine synthase activity"/>
    <property type="evidence" value="ECO:0007669"/>
    <property type="project" value="UniProtKB-UniRule"/>
</dbReference>
<gene>
    <name evidence="12" type="primary">purL</name>
    <name evidence="18" type="ORF">C4900_12540</name>
</gene>
<dbReference type="SUPFAM" id="SSF109736">
    <property type="entry name" value="FGAM synthase PurL, linker domain"/>
    <property type="match status" value="1"/>
</dbReference>
<feature type="domain" description="PurM-like C-terminal" evidence="14">
    <location>
        <begin position="433"/>
        <end position="589"/>
    </location>
</feature>
<evidence type="ECO:0000256" key="4">
    <source>
        <dbReference type="ARBA" id="ARBA00022598"/>
    </source>
</evidence>
<dbReference type="SUPFAM" id="SSF56042">
    <property type="entry name" value="PurM C-terminal domain-like"/>
    <property type="match status" value="2"/>
</dbReference>
<dbReference type="NCBIfam" id="NF003672">
    <property type="entry name" value="PRK05297.1"/>
    <property type="match status" value="1"/>
</dbReference>
<comment type="subcellular location">
    <subcellularLocation>
        <location evidence="12">Cytoplasm</location>
    </subcellularLocation>
</comment>
<dbReference type="Pfam" id="PF02769">
    <property type="entry name" value="AIRS_C"/>
    <property type="match status" value="2"/>
</dbReference>
<evidence type="ECO:0000259" key="14">
    <source>
        <dbReference type="Pfam" id="PF02769"/>
    </source>
</evidence>
<evidence type="ECO:0000256" key="9">
    <source>
        <dbReference type="ARBA" id="ARBA00022842"/>
    </source>
</evidence>
<evidence type="ECO:0000256" key="10">
    <source>
        <dbReference type="ARBA" id="ARBA00022962"/>
    </source>
</evidence>
<dbReference type="InterPro" id="IPR036604">
    <property type="entry name" value="PurS-like_sf"/>
</dbReference>
<dbReference type="InterPro" id="IPR036921">
    <property type="entry name" value="PurM-like_N_sf"/>
</dbReference>
<dbReference type="FunFam" id="3.30.1330.10:FF:000005">
    <property type="entry name" value="Phosphoribosylformylglycinamidine synthase"/>
    <property type="match status" value="1"/>
</dbReference>
<evidence type="ECO:0000256" key="3">
    <source>
        <dbReference type="ARBA" id="ARBA00022490"/>
    </source>
</evidence>
<comment type="caution">
    <text evidence="18">The sequence shown here is derived from an EMBL/GenBank/DDBJ whole genome shotgun (WGS) entry which is preliminary data.</text>
</comment>
<keyword evidence="19" id="KW-1185">Reference proteome</keyword>
<dbReference type="InterPro" id="IPR010073">
    <property type="entry name" value="PurL_large"/>
</dbReference>
<feature type="binding site" evidence="12">
    <location>
        <position position="726"/>
    </location>
    <ligand>
        <name>Mg(2+)</name>
        <dbReference type="ChEBI" id="CHEBI:18420"/>
    </ligand>
</feature>